<accession>A0A9D1HUL8</accession>
<sequence>MRKLVLEFVIVWIAFFGIQAIVKHYRGGQLITYMVSEKGTKYKITENYTKRKKNNRNAYYFDIKANDEHFIFQTYESFGHQQNLIQAIHEYRDDQVQCILPVLKENKVVTDMICKEQEDQIYYREIQGKYEKLDEYVSNLKLLQEAYRTFLKKENTVKVGTSKIYTQALPDDKAIAVSDYRGITMINADGKKEAQDVFKGDVYDQKIKALIGKYYLIADYEQPFEIDRFYLVDLAKNKKEVIESKYMISKDSYVQGIVENSVYLYDRSNQKQYEINVVDKTVYEVGNVNLKIQYYDGAKWSQKEMYDIATTDIYFETYPVVTEKNSNYDKVIRVGGTVTGYYYYFQSVGDAYKVYRAPVQNSEIKTYVFTTTSLSQIYYAGDDVYFMNHNDVQKFCEISGVQTVLTNTEFEFNSTILYGIYEQ</sequence>
<gene>
    <name evidence="1" type="ORF">IAD49_03835</name>
</gene>
<reference evidence="1" key="1">
    <citation type="submission" date="2020-10" db="EMBL/GenBank/DDBJ databases">
        <authorList>
            <person name="Gilroy R."/>
        </authorList>
    </citation>
    <scope>NUCLEOTIDE SEQUENCE</scope>
    <source>
        <strain evidence="1">CHK197-8231</strain>
    </source>
</reference>
<proteinExistence type="predicted"/>
<reference evidence="1" key="2">
    <citation type="journal article" date="2021" name="PeerJ">
        <title>Extensive microbial diversity within the chicken gut microbiome revealed by metagenomics and culture.</title>
        <authorList>
            <person name="Gilroy R."/>
            <person name="Ravi A."/>
            <person name="Getino M."/>
            <person name="Pursley I."/>
            <person name="Horton D.L."/>
            <person name="Alikhan N.F."/>
            <person name="Baker D."/>
            <person name="Gharbi K."/>
            <person name="Hall N."/>
            <person name="Watson M."/>
            <person name="Adriaenssens E.M."/>
            <person name="Foster-Nyarko E."/>
            <person name="Jarju S."/>
            <person name="Secka A."/>
            <person name="Antonio M."/>
            <person name="Oren A."/>
            <person name="Chaudhuri R.R."/>
            <person name="La Ragione R."/>
            <person name="Hildebrand F."/>
            <person name="Pallen M.J."/>
        </authorList>
    </citation>
    <scope>NUCLEOTIDE SEQUENCE</scope>
    <source>
        <strain evidence="1">CHK197-8231</strain>
    </source>
</reference>
<evidence type="ECO:0000313" key="2">
    <source>
        <dbReference type="Proteomes" id="UP000824087"/>
    </source>
</evidence>
<comment type="caution">
    <text evidence="1">The sequence shown here is derived from an EMBL/GenBank/DDBJ whole genome shotgun (WGS) entry which is preliminary data.</text>
</comment>
<organism evidence="1 2">
    <name type="scientific">Candidatus Fimihabitans intestinipullorum</name>
    <dbReference type="NCBI Taxonomy" id="2840820"/>
    <lineage>
        <taxon>Bacteria</taxon>
        <taxon>Bacillati</taxon>
        <taxon>Mycoplasmatota</taxon>
        <taxon>Mycoplasmatota incertae sedis</taxon>
        <taxon>Candidatus Fimihabitans</taxon>
    </lineage>
</organism>
<protein>
    <submittedName>
        <fullName evidence="1">Uncharacterized protein</fullName>
    </submittedName>
</protein>
<name>A0A9D1HUL8_9BACT</name>
<dbReference type="EMBL" id="DVML01000022">
    <property type="protein sequence ID" value="HIU22694.1"/>
    <property type="molecule type" value="Genomic_DNA"/>
</dbReference>
<dbReference type="AlphaFoldDB" id="A0A9D1HUL8"/>
<dbReference type="Proteomes" id="UP000824087">
    <property type="component" value="Unassembled WGS sequence"/>
</dbReference>
<evidence type="ECO:0000313" key="1">
    <source>
        <dbReference type="EMBL" id="HIU22694.1"/>
    </source>
</evidence>